<sequence length="213" mass="25004">MKAMGNEWAADFTFPLLNLVNQNASIEIAFLKAQEICHENKNMKKCLNKCTKSDEKKLLLLGLKPWEDVCRNLKQLKPHFACWRGNINFFKISCQNENKNLTMHLGDFSKNKSTSFIKIICLSFDKLSNCSLFEYKKYCGNSTTNLLKKFYQTSKYAVNDMLKVKFTTIPEECENEDDRKFIESLEENCSINRLKFEFLSYIIMIFFILIFLL</sequence>
<dbReference type="RefSeq" id="XP_024510271.1">
    <property type="nucleotide sequence ID" value="XM_024644743.1"/>
</dbReference>
<dbReference type="Proteomes" id="UP000035682">
    <property type="component" value="Unplaced"/>
</dbReference>
<dbReference type="WBParaSite" id="SRAE_X000040200.1">
    <property type="protein sequence ID" value="SRAE_X000040200.1"/>
    <property type="gene ID" value="WBGene00265961"/>
</dbReference>
<organism evidence="2">
    <name type="scientific">Strongyloides ratti</name>
    <name type="common">Parasitic roundworm</name>
    <dbReference type="NCBI Taxonomy" id="34506"/>
    <lineage>
        <taxon>Eukaryota</taxon>
        <taxon>Metazoa</taxon>
        <taxon>Ecdysozoa</taxon>
        <taxon>Nematoda</taxon>
        <taxon>Chromadorea</taxon>
        <taxon>Rhabditida</taxon>
        <taxon>Tylenchina</taxon>
        <taxon>Panagrolaimomorpha</taxon>
        <taxon>Strongyloidoidea</taxon>
        <taxon>Strongyloididae</taxon>
        <taxon>Strongyloides</taxon>
    </lineage>
</organism>
<keyword evidence="1" id="KW-0812">Transmembrane</keyword>
<keyword evidence="3" id="KW-1185">Reference proteome</keyword>
<dbReference type="CTD" id="36383455"/>
<name>A0A090LMK1_STRRB</name>
<gene>
    <name evidence="2 4 5" type="ORF">SRAE_X000040200</name>
</gene>
<dbReference type="EMBL" id="LN609530">
    <property type="protein sequence ID" value="CEF71075.1"/>
    <property type="molecule type" value="Genomic_DNA"/>
</dbReference>
<dbReference type="GeneID" id="36383455"/>
<reference evidence="2 3" key="1">
    <citation type="submission" date="2014-09" db="EMBL/GenBank/DDBJ databases">
        <authorList>
            <person name="Martin A.A."/>
        </authorList>
    </citation>
    <scope>NUCLEOTIDE SEQUENCE</scope>
    <source>
        <strain evidence="3">ED321</strain>
        <strain evidence="2">ED321 Heterogonic</strain>
    </source>
</reference>
<dbReference type="OrthoDB" id="5790531at2759"/>
<evidence type="ECO:0000313" key="5">
    <source>
        <dbReference type="WormBase" id="SRAE_X000040200"/>
    </source>
</evidence>
<keyword evidence="1" id="KW-1133">Transmembrane helix</keyword>
<accession>A0A090LMK1</accession>
<evidence type="ECO:0000313" key="4">
    <source>
        <dbReference type="WBParaSite" id="SRAE_X000040200.1"/>
    </source>
</evidence>
<protein>
    <submittedName>
        <fullName evidence="4">CPG4 domain-containing protein</fullName>
    </submittedName>
</protein>
<evidence type="ECO:0000313" key="2">
    <source>
        <dbReference type="EMBL" id="CEF71075.1"/>
    </source>
</evidence>
<dbReference type="AlphaFoldDB" id="A0A090LMK1"/>
<keyword evidence="1" id="KW-0472">Membrane</keyword>
<reference evidence="4" key="2">
    <citation type="submission" date="2020-12" db="UniProtKB">
        <authorList>
            <consortium name="WormBaseParasite"/>
        </authorList>
    </citation>
    <scope>IDENTIFICATION</scope>
</reference>
<proteinExistence type="predicted"/>
<evidence type="ECO:0000313" key="3">
    <source>
        <dbReference type="Proteomes" id="UP000035682"/>
    </source>
</evidence>
<dbReference type="OMA" id="FHNNREA"/>
<dbReference type="STRING" id="34506.A0A090LMK1"/>
<feature type="transmembrane region" description="Helical" evidence="1">
    <location>
        <begin position="194"/>
        <end position="212"/>
    </location>
</feature>
<dbReference type="WormBase" id="SRAE_X000040200">
    <property type="protein sequence ID" value="SRP00008"/>
    <property type="gene ID" value="WBGene00265961"/>
</dbReference>
<evidence type="ECO:0000256" key="1">
    <source>
        <dbReference type="SAM" id="Phobius"/>
    </source>
</evidence>